<evidence type="ECO:0000256" key="7">
    <source>
        <dbReference type="SAM" id="MobiDB-lite"/>
    </source>
</evidence>
<dbReference type="InterPro" id="IPR045055">
    <property type="entry name" value="DNA2/NAM7-like"/>
</dbReference>
<dbReference type="InterPro" id="IPR006630">
    <property type="entry name" value="La_HTH"/>
</dbReference>
<evidence type="ECO:0000256" key="6">
    <source>
        <dbReference type="PROSITE-ProRule" id="PRU00332"/>
    </source>
</evidence>
<dbReference type="GO" id="GO:0005524">
    <property type="term" value="F:ATP binding"/>
    <property type="evidence" value="ECO:0007669"/>
    <property type="project" value="UniProtKB-KW"/>
</dbReference>
<sequence>MTYERNQGINKFSAQLITILFFRSKFQMDSTKTKFYFTYSKVFILVNNQKIQTIADEAMKIAQMSLAQFRDKYLKEVSSKIALHFRGQKGEISSEEEQQKLAESVMIMASGAQGGQALQAMACSEKTNVVKEASVSIKLFTEIYELPVAYGSRQEYASAMRKFYEAQILVEGLQEKTFFKAQFKFVAGQQKHITKRIVLSLDQHQMQNFQQHQMVQLRLHYKDSTSFYEGHGLVNKVYFVGWGKLDVLIDINIQSPVELSKEQPLPESVQSLYTGEAEFAILDYTLNLPKIDKILTNYCQKAKDQSTEFVRDIIFSTKVKKGINADIPSEVTVEGLPKLLNVSQRKAVLLAQQNRVTLIQGPSGVGKTVVVATIVSNWMKETFNTPRIIICAPSNTAADLIAERLQSIPMLSNQFIRFYSEKRENLFNIDETNIMPNTLLYRMLFKMNAEEQSEAAMKIKIQDKRLHEIKYYVEHYFSDFNFQQDLHLHRLIEEMNTENYLSIFEILKFNKLRRLKATLDDIKRIAPFALNFELNDSGALIRKKERNVNESIRLLGFDNEGIRNLNADQYKRFMLEKAKQEQLILKEVPIIVTTCHCYMNSRLSELKFKKVIVDEAAQASEIEILIAAKNAEQLVLVGDHKQLGPIYKLEVPKCDSMFSRFMEAGYPIKTMLNECYRLHPQILTIPNNLFYDGQIISSYTHAYATEFISRDKPMLFIHSESPEERYGVSFTNQGECEQVVDLLKFIEQSKLRIKLKDIGLVSPYAGQTNKLRQHVEQFGIGENVKSIDSWQGRETEVMIMSAVRSNTKGNVGFIDNERRINVALTRAKHGMIIIGNSKTLKFDKRWELLLQVFKTLDCFAQDLEHAKEMIMDRIGVSEMLKPHIEQQFIGHSAGPKVGGAGCSEGSQSTNRDKETDEEDEPRASSFNAEEDFM</sequence>
<evidence type="ECO:0000256" key="1">
    <source>
        <dbReference type="ARBA" id="ARBA00022741"/>
    </source>
</evidence>
<evidence type="ECO:0000313" key="10">
    <source>
        <dbReference type="Proteomes" id="UP000785679"/>
    </source>
</evidence>
<dbReference type="Proteomes" id="UP000785679">
    <property type="component" value="Unassembled WGS sequence"/>
</dbReference>
<dbReference type="InterPro" id="IPR041677">
    <property type="entry name" value="DNA2/NAM7_AAA_11"/>
</dbReference>
<dbReference type="Pfam" id="PF13086">
    <property type="entry name" value="AAA_11"/>
    <property type="match status" value="1"/>
</dbReference>
<proteinExistence type="predicted"/>
<dbReference type="GO" id="GO:0016787">
    <property type="term" value="F:hydrolase activity"/>
    <property type="evidence" value="ECO:0007669"/>
    <property type="project" value="UniProtKB-KW"/>
</dbReference>
<dbReference type="PANTHER" id="PTHR10887:SF495">
    <property type="entry name" value="HELICASE SENATAXIN ISOFORM X1-RELATED"/>
    <property type="match status" value="1"/>
</dbReference>
<dbReference type="Pfam" id="PF13087">
    <property type="entry name" value="AAA_12"/>
    <property type="match status" value="1"/>
</dbReference>
<keyword evidence="4" id="KW-0067">ATP-binding</keyword>
<dbReference type="CDD" id="cd18808">
    <property type="entry name" value="SF1_C_Upf1"/>
    <property type="match status" value="1"/>
</dbReference>
<name>A0A8J8NZ15_HALGN</name>
<dbReference type="GO" id="GO:0005694">
    <property type="term" value="C:chromosome"/>
    <property type="evidence" value="ECO:0007669"/>
    <property type="project" value="UniProtKB-ARBA"/>
</dbReference>
<dbReference type="AlphaFoldDB" id="A0A8J8NZ15"/>
<accession>A0A8J8NZ15</accession>
<gene>
    <name evidence="9" type="ORF">FGO68_gene4025</name>
</gene>
<dbReference type="Gene3D" id="1.10.10.10">
    <property type="entry name" value="Winged helix-like DNA-binding domain superfamily/Winged helix DNA-binding domain"/>
    <property type="match status" value="1"/>
</dbReference>
<feature type="region of interest" description="Disordered" evidence="7">
    <location>
        <begin position="891"/>
        <end position="933"/>
    </location>
</feature>
<organism evidence="9 10">
    <name type="scientific">Halteria grandinella</name>
    <dbReference type="NCBI Taxonomy" id="5974"/>
    <lineage>
        <taxon>Eukaryota</taxon>
        <taxon>Sar</taxon>
        <taxon>Alveolata</taxon>
        <taxon>Ciliophora</taxon>
        <taxon>Intramacronucleata</taxon>
        <taxon>Spirotrichea</taxon>
        <taxon>Stichotrichia</taxon>
        <taxon>Sporadotrichida</taxon>
        <taxon>Halteriidae</taxon>
        <taxon>Halteria</taxon>
    </lineage>
</organism>
<evidence type="ECO:0000256" key="5">
    <source>
        <dbReference type="ARBA" id="ARBA00022884"/>
    </source>
</evidence>
<reference evidence="9" key="1">
    <citation type="submission" date="2019-06" db="EMBL/GenBank/DDBJ databases">
        <authorList>
            <person name="Zheng W."/>
        </authorList>
    </citation>
    <scope>NUCLEOTIDE SEQUENCE</scope>
    <source>
        <strain evidence="9">QDHG01</strain>
    </source>
</reference>
<dbReference type="OrthoDB" id="295614at2759"/>
<keyword evidence="2" id="KW-0378">Hydrolase</keyword>
<dbReference type="PROSITE" id="PS50961">
    <property type="entry name" value="HTH_LA"/>
    <property type="match status" value="1"/>
</dbReference>
<feature type="domain" description="HTH La-type RNA-binding" evidence="8">
    <location>
        <begin position="459"/>
        <end position="551"/>
    </location>
</feature>
<dbReference type="Gene3D" id="3.40.50.300">
    <property type="entry name" value="P-loop containing nucleotide triphosphate hydrolases"/>
    <property type="match status" value="2"/>
</dbReference>
<dbReference type="FunFam" id="3.40.50.300:FF:000326">
    <property type="entry name" value="P-loop containing nucleoside triphosphate hydrolase"/>
    <property type="match status" value="1"/>
</dbReference>
<evidence type="ECO:0000313" key="9">
    <source>
        <dbReference type="EMBL" id="TNV84027.1"/>
    </source>
</evidence>
<keyword evidence="3" id="KW-0347">Helicase</keyword>
<keyword evidence="1" id="KW-0547">Nucleotide-binding</keyword>
<dbReference type="GO" id="GO:0004386">
    <property type="term" value="F:helicase activity"/>
    <property type="evidence" value="ECO:0007669"/>
    <property type="project" value="UniProtKB-KW"/>
</dbReference>
<dbReference type="InterPro" id="IPR041679">
    <property type="entry name" value="DNA2/NAM7-like_C"/>
</dbReference>
<evidence type="ECO:0000256" key="4">
    <source>
        <dbReference type="ARBA" id="ARBA00022840"/>
    </source>
</evidence>
<keyword evidence="5 6" id="KW-0694">RNA-binding</keyword>
<evidence type="ECO:0000256" key="3">
    <source>
        <dbReference type="ARBA" id="ARBA00022806"/>
    </source>
</evidence>
<dbReference type="InterPro" id="IPR036390">
    <property type="entry name" value="WH_DNA-bd_sf"/>
</dbReference>
<evidence type="ECO:0000256" key="2">
    <source>
        <dbReference type="ARBA" id="ARBA00022801"/>
    </source>
</evidence>
<dbReference type="SUPFAM" id="SSF52540">
    <property type="entry name" value="P-loop containing nucleoside triphosphate hydrolases"/>
    <property type="match status" value="1"/>
</dbReference>
<protein>
    <recommendedName>
        <fullName evidence="8">HTH La-type RNA-binding domain-containing protein</fullName>
    </recommendedName>
</protein>
<dbReference type="PANTHER" id="PTHR10887">
    <property type="entry name" value="DNA2/NAM7 HELICASE FAMILY"/>
    <property type="match status" value="1"/>
</dbReference>
<dbReference type="EMBL" id="RRYP01003206">
    <property type="protein sequence ID" value="TNV84027.1"/>
    <property type="molecule type" value="Genomic_DNA"/>
</dbReference>
<dbReference type="InterPro" id="IPR027417">
    <property type="entry name" value="P-loop_NTPase"/>
</dbReference>
<dbReference type="InterPro" id="IPR036388">
    <property type="entry name" value="WH-like_DNA-bd_sf"/>
</dbReference>
<comment type="caution">
    <text evidence="9">The sequence shown here is derived from an EMBL/GenBank/DDBJ whole genome shotgun (WGS) entry which is preliminary data.</text>
</comment>
<dbReference type="GO" id="GO:0003723">
    <property type="term" value="F:RNA binding"/>
    <property type="evidence" value="ECO:0007669"/>
    <property type="project" value="UniProtKB-UniRule"/>
</dbReference>
<dbReference type="SMART" id="SM00715">
    <property type="entry name" value="LA"/>
    <property type="match status" value="1"/>
</dbReference>
<evidence type="ECO:0000259" key="8">
    <source>
        <dbReference type="PROSITE" id="PS50961"/>
    </source>
</evidence>
<keyword evidence="10" id="KW-1185">Reference proteome</keyword>
<dbReference type="InterPro" id="IPR047187">
    <property type="entry name" value="SF1_C_Upf1"/>
</dbReference>
<dbReference type="SUPFAM" id="SSF46785">
    <property type="entry name" value="Winged helix' DNA-binding domain"/>
    <property type="match status" value="1"/>
</dbReference>